<dbReference type="Gene3D" id="2.130.10.10">
    <property type="entry name" value="YVTN repeat-like/Quinoprotein amine dehydrogenase"/>
    <property type="match status" value="1"/>
</dbReference>
<keyword evidence="2" id="KW-1185">Reference proteome</keyword>
<accession>A0A6I6N3P4</accession>
<sequence>MGNGVTACFHVRLVATVGTVRRLIRAARSQKWGAARCRGPAARPRGRRTAATPAMAVGSMSHVLLSPDGRLMALQAGEDKVEIRNLLERTRLGTLPGNLGGFANTVASSPDDTTYATYDRVRSIGSKGGINSLRLYDLRTVKLIRKMDFTLKASLFMISTTVVFRPDGKAVTVSPLLGTVAVPSGRFLVHGTPDLRLDGLSPWGLQTRRQLGPALTGPADAIALTTFTRDNSTLVTLDDKGVFRTCTVAPSRLVRPADRGGSRIGSVG</sequence>
<dbReference type="EMBL" id="CP047020">
    <property type="protein sequence ID" value="QHA07353.1"/>
    <property type="molecule type" value="Genomic_DNA"/>
</dbReference>
<dbReference type="AlphaFoldDB" id="A0A6I6N3P4"/>
<proteinExistence type="predicted"/>
<dbReference type="InterPro" id="IPR011044">
    <property type="entry name" value="Quino_amine_DH_bsu"/>
</dbReference>
<evidence type="ECO:0000313" key="2">
    <source>
        <dbReference type="Proteomes" id="UP000436138"/>
    </source>
</evidence>
<dbReference type="RefSeq" id="WP_158925762.1">
    <property type="nucleotide sequence ID" value="NZ_CP047020.1"/>
</dbReference>
<evidence type="ECO:0000313" key="1">
    <source>
        <dbReference type="EMBL" id="QHA07353.1"/>
    </source>
</evidence>
<dbReference type="InterPro" id="IPR015943">
    <property type="entry name" value="WD40/YVTN_repeat-like_dom_sf"/>
</dbReference>
<dbReference type="KEGG" id="sbro:GQF42_32230"/>
<reference evidence="1 2" key="1">
    <citation type="submission" date="2019-12" db="EMBL/GenBank/DDBJ databases">
        <title>Streptomyces sp. strain T44 isolated from rhizosphere soil of Broussonetia papyrifera.</title>
        <authorList>
            <person name="Mo P."/>
        </authorList>
    </citation>
    <scope>NUCLEOTIDE SEQUENCE [LARGE SCALE GENOMIC DNA]</scope>
    <source>
        <strain evidence="1 2">T44</strain>
    </source>
</reference>
<organism evidence="1 2">
    <name type="scientific">Streptomyces broussonetiae</name>
    <dbReference type="NCBI Taxonomy" id="2686304"/>
    <lineage>
        <taxon>Bacteria</taxon>
        <taxon>Bacillati</taxon>
        <taxon>Actinomycetota</taxon>
        <taxon>Actinomycetes</taxon>
        <taxon>Kitasatosporales</taxon>
        <taxon>Streptomycetaceae</taxon>
        <taxon>Streptomyces</taxon>
    </lineage>
</organism>
<name>A0A6I6N3P4_9ACTN</name>
<protein>
    <recommendedName>
        <fullName evidence="3">WD40 repeat domain-containing protein</fullName>
    </recommendedName>
</protein>
<gene>
    <name evidence="1" type="ORF">GQF42_32230</name>
</gene>
<dbReference type="SUPFAM" id="SSF50969">
    <property type="entry name" value="YVTN repeat-like/Quinoprotein amine dehydrogenase"/>
    <property type="match status" value="1"/>
</dbReference>
<evidence type="ECO:0008006" key="3">
    <source>
        <dbReference type="Google" id="ProtNLM"/>
    </source>
</evidence>
<dbReference type="Proteomes" id="UP000436138">
    <property type="component" value="Chromosome"/>
</dbReference>